<name>A0ABR8XX17_9BACL</name>
<dbReference type="RefSeq" id="WP_191699465.1">
    <property type="nucleotide sequence ID" value="NZ_JACSPZ010000003.1"/>
</dbReference>
<dbReference type="Proteomes" id="UP000619101">
    <property type="component" value="Unassembled WGS sequence"/>
</dbReference>
<organism evidence="4 5">
    <name type="scientific">Solibacillus faecavium</name>
    <dbReference type="NCBI Taxonomy" id="2762221"/>
    <lineage>
        <taxon>Bacteria</taxon>
        <taxon>Bacillati</taxon>
        <taxon>Bacillota</taxon>
        <taxon>Bacilli</taxon>
        <taxon>Bacillales</taxon>
        <taxon>Caryophanaceae</taxon>
        <taxon>Solibacillus</taxon>
    </lineage>
</organism>
<dbReference type="EMBL" id="JACSPZ010000003">
    <property type="protein sequence ID" value="MBD8036481.1"/>
    <property type="molecule type" value="Genomic_DNA"/>
</dbReference>
<evidence type="ECO:0000313" key="5">
    <source>
        <dbReference type="Proteomes" id="UP000619101"/>
    </source>
</evidence>
<evidence type="ECO:0000256" key="1">
    <source>
        <dbReference type="SAM" id="Phobius"/>
    </source>
</evidence>
<evidence type="ECO:0000259" key="3">
    <source>
        <dbReference type="Pfam" id="PF18705"/>
    </source>
</evidence>
<feature type="domain" description="DUF5643" evidence="3">
    <location>
        <begin position="210"/>
        <end position="322"/>
    </location>
</feature>
<keyword evidence="1" id="KW-1133">Transmembrane helix</keyword>
<dbReference type="Gene3D" id="2.60.40.1630">
    <property type="entry name" value="bacillus anthracis domain"/>
    <property type="match status" value="1"/>
</dbReference>
<evidence type="ECO:0000259" key="2">
    <source>
        <dbReference type="Pfam" id="PF13786"/>
    </source>
</evidence>
<proteinExistence type="predicted"/>
<dbReference type="InterPro" id="IPR025436">
    <property type="entry name" value="DUF4179"/>
</dbReference>
<reference evidence="4 5" key="1">
    <citation type="submission" date="2020-08" db="EMBL/GenBank/DDBJ databases">
        <title>A Genomic Blueprint of the Chicken Gut Microbiome.</title>
        <authorList>
            <person name="Gilroy R."/>
            <person name="Ravi A."/>
            <person name="Getino M."/>
            <person name="Pursley I."/>
            <person name="Horton D.L."/>
            <person name="Alikhan N.-F."/>
            <person name="Baker D."/>
            <person name="Gharbi K."/>
            <person name="Hall N."/>
            <person name="Watson M."/>
            <person name="Adriaenssens E.M."/>
            <person name="Foster-Nyarko E."/>
            <person name="Jarju S."/>
            <person name="Secka A."/>
            <person name="Antonio M."/>
            <person name="Oren A."/>
            <person name="Chaudhuri R."/>
            <person name="La Ragione R.M."/>
            <person name="Hildebrand F."/>
            <person name="Pallen M.J."/>
        </authorList>
    </citation>
    <scope>NUCLEOTIDE SEQUENCE [LARGE SCALE GENOMIC DNA]</scope>
    <source>
        <strain evidence="4 5">A46</strain>
    </source>
</reference>
<dbReference type="Pfam" id="PF13786">
    <property type="entry name" value="DUF4179"/>
    <property type="match status" value="1"/>
</dbReference>
<feature type="domain" description="DUF4179" evidence="2">
    <location>
        <begin position="35"/>
        <end position="129"/>
    </location>
</feature>
<keyword evidence="1" id="KW-0812">Transmembrane</keyword>
<feature type="transmembrane region" description="Helical" evidence="1">
    <location>
        <begin position="39"/>
        <end position="59"/>
    </location>
</feature>
<comment type="caution">
    <text evidence="4">The sequence shown here is derived from an EMBL/GenBank/DDBJ whole genome shotgun (WGS) entry which is preliminary data.</text>
</comment>
<gene>
    <name evidence="4" type="ORF">H9635_06985</name>
</gene>
<protein>
    <submittedName>
        <fullName evidence="4">DUF4179 domain-containing protein</fullName>
    </submittedName>
</protein>
<keyword evidence="5" id="KW-1185">Reference proteome</keyword>
<keyword evidence="1" id="KW-0472">Membrane</keyword>
<dbReference type="InterPro" id="IPR040680">
    <property type="entry name" value="DUF5643"/>
</dbReference>
<evidence type="ECO:0000313" key="4">
    <source>
        <dbReference type="EMBL" id="MBD8036481.1"/>
    </source>
</evidence>
<accession>A0ABR8XX17</accession>
<dbReference type="Pfam" id="PF18705">
    <property type="entry name" value="DUF5643"/>
    <property type="match status" value="1"/>
</dbReference>
<sequence length="426" mass="48697">MDDKLKEYLNKLNTPNEALGAARAQAIMKKRADQKRRNYWTATIISAAVICLFILSIRFSPTIAYAVSKVPGLETIVELISHNKGIEDVLEQGYNEEIYASAELNGVKAVIEEVIADETGMFIMYRLSSEQDLNDYKNVNLEVFQNGEPVKAGVSYSTFIDEETYEFASKIEVVSAEGMDYSNPNFEVQFILKEGTIHVPFELKNEIKKTKVYAVNEQLEIEGQRFTVKEVRISPIRVGIEIAIDPNNDKRILSFNSIELLDENNEIWSKVSSGITGMGATDENVMTHYLQSNYFREPKSLTLKISEVEALPKGQDYMEVDFEKQEVIFAPDFIDLSKVEVYPKQLRVQYKAANMKHYRQLLSNAIDATGRELSERTSSISEMDEKHHEFTISYDIEKYTNPVKIYFYSYPSYLDGTAEIKIPMQN</sequence>